<dbReference type="PANTHER" id="PTHR44520:SF2">
    <property type="entry name" value="RESPONSE REGULATOR RCP1"/>
    <property type="match status" value="1"/>
</dbReference>
<dbReference type="PANTHER" id="PTHR44520">
    <property type="entry name" value="RESPONSE REGULATOR RCP1-RELATED"/>
    <property type="match status" value="1"/>
</dbReference>
<dbReference type="GO" id="GO:0000160">
    <property type="term" value="P:phosphorelay signal transduction system"/>
    <property type="evidence" value="ECO:0007669"/>
    <property type="project" value="InterPro"/>
</dbReference>
<accession>A0A645I098</accession>
<protein>
    <recommendedName>
        <fullName evidence="1">Response regulatory domain-containing protein</fullName>
    </recommendedName>
</protein>
<sequence length="144" mass="16873">MMVEKCMKPVEILLVEKDEKEALKIIQSLNDWKIFNTVHVVNNRYEALDYLRQVGKYWDRSKPDIVMADCDLPDHCCEMLLSEIRNDPALYTTPIFFITSVNKSAPFETADYMVRFIEKPMSGQKYLGVLMSFENLWITITHLT</sequence>
<dbReference type="InterPro" id="IPR001789">
    <property type="entry name" value="Sig_transdc_resp-reg_receiver"/>
</dbReference>
<evidence type="ECO:0000259" key="1">
    <source>
        <dbReference type="PROSITE" id="PS50110"/>
    </source>
</evidence>
<dbReference type="InterPro" id="IPR011006">
    <property type="entry name" value="CheY-like_superfamily"/>
</dbReference>
<reference evidence="2" key="1">
    <citation type="submission" date="2019-08" db="EMBL/GenBank/DDBJ databases">
        <authorList>
            <person name="Kucharzyk K."/>
            <person name="Murdoch R.W."/>
            <person name="Higgins S."/>
            <person name="Loffler F."/>
        </authorList>
    </citation>
    <scope>NUCLEOTIDE SEQUENCE</scope>
</reference>
<feature type="domain" description="Response regulatory" evidence="1">
    <location>
        <begin position="11"/>
        <end position="134"/>
    </location>
</feature>
<dbReference type="SUPFAM" id="SSF52172">
    <property type="entry name" value="CheY-like"/>
    <property type="match status" value="1"/>
</dbReference>
<dbReference type="PROSITE" id="PS50110">
    <property type="entry name" value="RESPONSE_REGULATORY"/>
    <property type="match status" value="1"/>
</dbReference>
<dbReference type="AlphaFoldDB" id="A0A645I098"/>
<proteinExistence type="predicted"/>
<evidence type="ECO:0000313" key="2">
    <source>
        <dbReference type="EMBL" id="MPN44687.1"/>
    </source>
</evidence>
<comment type="caution">
    <text evidence="2">The sequence shown here is derived from an EMBL/GenBank/DDBJ whole genome shotgun (WGS) entry which is preliminary data.</text>
</comment>
<dbReference type="Gene3D" id="3.40.50.2300">
    <property type="match status" value="1"/>
</dbReference>
<dbReference type="EMBL" id="VSSQ01104003">
    <property type="protein sequence ID" value="MPN44687.1"/>
    <property type="molecule type" value="Genomic_DNA"/>
</dbReference>
<organism evidence="2">
    <name type="scientific">bioreactor metagenome</name>
    <dbReference type="NCBI Taxonomy" id="1076179"/>
    <lineage>
        <taxon>unclassified sequences</taxon>
        <taxon>metagenomes</taxon>
        <taxon>ecological metagenomes</taxon>
    </lineage>
</organism>
<name>A0A645I098_9ZZZZ</name>
<gene>
    <name evidence="2" type="ORF">SDC9_192252</name>
</gene>
<dbReference type="InterPro" id="IPR052893">
    <property type="entry name" value="TCS_response_regulator"/>
</dbReference>